<dbReference type="PROSITE" id="PS51202">
    <property type="entry name" value="RCK_C"/>
    <property type="match status" value="1"/>
</dbReference>
<reference evidence="10 11" key="1">
    <citation type="submission" date="2020-07" db="EMBL/GenBank/DDBJ databases">
        <title>Sequencing the genomes of 1000 actinobacteria strains.</title>
        <authorList>
            <person name="Klenk H.-P."/>
        </authorList>
    </citation>
    <scope>NUCLEOTIDE SEQUENCE [LARGE SCALE GENOMIC DNA]</scope>
    <source>
        <strain evidence="10 11">DSM 24662</strain>
    </source>
</reference>
<accession>A0A7Y9GR93</accession>
<dbReference type="InterPro" id="IPR006512">
    <property type="entry name" value="YidE_YbjL"/>
</dbReference>
<feature type="transmembrane region" description="Helical" evidence="8">
    <location>
        <begin position="502"/>
        <end position="523"/>
    </location>
</feature>
<gene>
    <name evidence="10" type="ORF">BJ991_003256</name>
</gene>
<dbReference type="SUPFAM" id="SSF116726">
    <property type="entry name" value="TrkA C-terminal domain-like"/>
    <property type="match status" value="1"/>
</dbReference>
<keyword evidence="3" id="KW-0813">Transport</keyword>
<dbReference type="RefSeq" id="WP_179491721.1">
    <property type="nucleotide sequence ID" value="NZ_JACCBV010000001.1"/>
</dbReference>
<proteinExistence type="inferred from homology"/>
<feature type="transmembrane region" description="Helical" evidence="8">
    <location>
        <begin position="93"/>
        <end position="117"/>
    </location>
</feature>
<evidence type="ECO:0000313" key="11">
    <source>
        <dbReference type="Proteomes" id="UP000576969"/>
    </source>
</evidence>
<dbReference type="GO" id="GO:0006813">
    <property type="term" value="P:potassium ion transport"/>
    <property type="evidence" value="ECO:0007669"/>
    <property type="project" value="InterPro"/>
</dbReference>
<dbReference type="GO" id="GO:0005886">
    <property type="term" value="C:plasma membrane"/>
    <property type="evidence" value="ECO:0007669"/>
    <property type="project" value="UniProtKB-SubCell"/>
</dbReference>
<dbReference type="PANTHER" id="PTHR30445">
    <property type="entry name" value="K(+)_H(+) ANTIPORTER SUBUNIT KHTT"/>
    <property type="match status" value="1"/>
</dbReference>
<evidence type="ECO:0000256" key="4">
    <source>
        <dbReference type="ARBA" id="ARBA00022475"/>
    </source>
</evidence>
<evidence type="ECO:0000256" key="6">
    <source>
        <dbReference type="ARBA" id="ARBA00022989"/>
    </source>
</evidence>
<comment type="caution">
    <text evidence="10">The sequence shown here is derived from an EMBL/GenBank/DDBJ whole genome shotgun (WGS) entry which is preliminary data.</text>
</comment>
<dbReference type="InterPro" id="IPR006037">
    <property type="entry name" value="RCK_C"/>
</dbReference>
<dbReference type="PANTHER" id="PTHR30445:SF3">
    <property type="entry name" value="TRANSPORT PROTEIN YIDE-RELATED"/>
    <property type="match status" value="1"/>
</dbReference>
<keyword evidence="4" id="KW-1003">Cell membrane</keyword>
<evidence type="ECO:0000256" key="8">
    <source>
        <dbReference type="SAM" id="Phobius"/>
    </source>
</evidence>
<feature type="transmembrane region" description="Helical" evidence="8">
    <location>
        <begin position="442"/>
        <end position="462"/>
    </location>
</feature>
<sequence length="525" mass="53627">MTAVFEFLALHPVIVLFLLIGLGAALGQVRVGGVSLGAVAVLLVGMAITAWGVALGVSIELPAAIGDVGLVLFAFCIGIISGPGFFNAMKSSWALMLVVTGILIVGAAAAFGLGVAFGVSPVTIAGTFAGAVTNTPALAATGGSAEATVGYASAYIFGVIGALVVAALALRHRAADTDAPAPIIDKAVEIDTTSMPTADELSKRHGRRVLFSRVMPKDGEIEAVGPDTQLTPGAVVNVVGPSDAVEAVSDEIGHTAAVDIVGQRSELDFRRIILSNPRLAGRTVASLQLRERLGATIVRVRRGDVEFVATPDFVVLQGDRLRVVGPKRSMPAVSEFLGDSERGMADTNPVALGLGIALGLLIGAIQIPLPGGGYFGLGFGAGALVVGLIMGRIGRIGPFVTSLPNTAANVLAELGLLIFLAFAGTKAGSLIVSAIVSGEIVTLLLIGAVVTLTVMLGTYLMLRHVFRLGGTRLSGAIAGTQTNPAILAFANSRTGHDVRVALGYRLVYPAAMVVKILLAQVLVTL</sequence>
<dbReference type="InterPro" id="IPR036721">
    <property type="entry name" value="RCK_C_sf"/>
</dbReference>
<comment type="subcellular location">
    <subcellularLocation>
        <location evidence="1">Cell membrane</location>
        <topology evidence="1">Multi-pass membrane protein</topology>
    </subcellularLocation>
</comment>
<organism evidence="10 11">
    <name type="scientific">Microbacterium immunditiarum</name>
    <dbReference type="NCBI Taxonomy" id="337480"/>
    <lineage>
        <taxon>Bacteria</taxon>
        <taxon>Bacillati</taxon>
        <taxon>Actinomycetota</taxon>
        <taxon>Actinomycetes</taxon>
        <taxon>Micrococcales</taxon>
        <taxon>Microbacteriaceae</taxon>
        <taxon>Microbacterium</taxon>
    </lineage>
</organism>
<name>A0A7Y9GR93_9MICO</name>
<keyword evidence="6 8" id="KW-1133">Transmembrane helix</keyword>
<evidence type="ECO:0000256" key="7">
    <source>
        <dbReference type="ARBA" id="ARBA00023136"/>
    </source>
</evidence>
<feature type="transmembrane region" description="Helical" evidence="8">
    <location>
        <begin position="373"/>
        <end position="393"/>
    </location>
</feature>
<keyword evidence="5 8" id="KW-0812">Transmembrane</keyword>
<evidence type="ECO:0000259" key="9">
    <source>
        <dbReference type="PROSITE" id="PS51202"/>
    </source>
</evidence>
<feature type="transmembrane region" description="Helical" evidence="8">
    <location>
        <begin position="152"/>
        <end position="170"/>
    </location>
</feature>
<dbReference type="Pfam" id="PF06826">
    <property type="entry name" value="Asp-Al_Ex"/>
    <property type="match status" value="2"/>
</dbReference>
<feature type="transmembrane region" description="Helical" evidence="8">
    <location>
        <begin position="63"/>
        <end position="86"/>
    </location>
</feature>
<keyword evidence="11" id="KW-1185">Reference proteome</keyword>
<evidence type="ECO:0000256" key="5">
    <source>
        <dbReference type="ARBA" id="ARBA00022692"/>
    </source>
</evidence>
<dbReference type="Gene3D" id="3.30.70.1450">
    <property type="entry name" value="Regulator of K+ conductance, C-terminal domain"/>
    <property type="match status" value="1"/>
</dbReference>
<feature type="transmembrane region" description="Helical" evidence="8">
    <location>
        <begin position="34"/>
        <end position="57"/>
    </location>
</feature>
<evidence type="ECO:0000256" key="2">
    <source>
        <dbReference type="ARBA" id="ARBA00009854"/>
    </source>
</evidence>
<dbReference type="InterPro" id="IPR050144">
    <property type="entry name" value="AAE_transporter"/>
</dbReference>
<comment type="similarity">
    <text evidence="2">Belongs to the AAE transporter (TC 2.A.81) family.</text>
</comment>
<evidence type="ECO:0000256" key="1">
    <source>
        <dbReference type="ARBA" id="ARBA00004651"/>
    </source>
</evidence>
<protein>
    <submittedName>
        <fullName evidence="10">Putative transport protein</fullName>
    </submittedName>
</protein>
<feature type="transmembrane region" description="Helical" evidence="8">
    <location>
        <begin position="414"/>
        <end position="436"/>
    </location>
</feature>
<feature type="domain" description="RCK C-terminal" evidence="9">
    <location>
        <begin position="255"/>
        <end position="339"/>
    </location>
</feature>
<dbReference type="Pfam" id="PF02080">
    <property type="entry name" value="TrkA_C"/>
    <property type="match status" value="1"/>
</dbReference>
<keyword evidence="7 8" id="KW-0472">Membrane</keyword>
<dbReference type="AlphaFoldDB" id="A0A7Y9GR93"/>
<feature type="transmembrane region" description="Helical" evidence="8">
    <location>
        <begin position="350"/>
        <end position="367"/>
    </location>
</feature>
<dbReference type="EMBL" id="JACCBV010000001">
    <property type="protein sequence ID" value="NYE21228.1"/>
    <property type="molecule type" value="Genomic_DNA"/>
</dbReference>
<dbReference type="NCBIfam" id="TIGR01625">
    <property type="entry name" value="YidE_YbjL_dupl"/>
    <property type="match status" value="1"/>
</dbReference>
<dbReference type="GO" id="GO:0008324">
    <property type="term" value="F:monoatomic cation transmembrane transporter activity"/>
    <property type="evidence" value="ECO:0007669"/>
    <property type="project" value="InterPro"/>
</dbReference>
<evidence type="ECO:0000256" key="3">
    <source>
        <dbReference type="ARBA" id="ARBA00022448"/>
    </source>
</evidence>
<evidence type="ECO:0000313" key="10">
    <source>
        <dbReference type="EMBL" id="NYE21228.1"/>
    </source>
</evidence>
<dbReference type="Proteomes" id="UP000576969">
    <property type="component" value="Unassembled WGS sequence"/>
</dbReference>
<feature type="transmembrane region" description="Helical" evidence="8">
    <location>
        <begin position="6"/>
        <end position="27"/>
    </location>
</feature>